<dbReference type="EMBL" id="JAQMFO010000071">
    <property type="protein sequence ID" value="MDB6375014.1"/>
    <property type="molecule type" value="Genomic_DNA"/>
</dbReference>
<organism evidence="1 2">
    <name type="scientific">Photorhabdus bodei</name>
    <dbReference type="NCBI Taxonomy" id="2029681"/>
    <lineage>
        <taxon>Bacteria</taxon>
        <taxon>Pseudomonadati</taxon>
        <taxon>Pseudomonadota</taxon>
        <taxon>Gammaproteobacteria</taxon>
        <taxon>Enterobacterales</taxon>
        <taxon>Morganellaceae</taxon>
        <taxon>Photorhabdus</taxon>
    </lineage>
</organism>
<evidence type="ECO:0000313" key="2">
    <source>
        <dbReference type="Proteomes" id="UP001212996"/>
    </source>
</evidence>
<accession>A0AAW6BMP1</accession>
<reference evidence="1" key="1">
    <citation type="submission" date="2023-01" db="EMBL/GenBank/DDBJ databases">
        <title>Genome sequencing of Photorhabdus bodei 09-20.</title>
        <authorList>
            <person name="Kalindamar S."/>
            <person name="Kumru S."/>
        </authorList>
    </citation>
    <scope>NUCLEOTIDE SEQUENCE</scope>
    <source>
        <strain evidence="1">09-20</strain>
    </source>
</reference>
<comment type="caution">
    <text evidence="1">The sequence shown here is derived from an EMBL/GenBank/DDBJ whole genome shotgun (WGS) entry which is preliminary data.</text>
</comment>
<dbReference type="RefSeq" id="WP_271868015.1">
    <property type="nucleotide sequence ID" value="NZ_JAQMFO010000071.1"/>
</dbReference>
<dbReference type="AlphaFoldDB" id="A0AAW6BMP1"/>
<evidence type="ECO:0008006" key="3">
    <source>
        <dbReference type="Google" id="ProtNLM"/>
    </source>
</evidence>
<name>A0AAW6BMP1_9GAMM</name>
<protein>
    <recommendedName>
        <fullName evidence="3">MarR family transcriptional regulator</fullName>
    </recommendedName>
</protein>
<sequence>MTFRDLEKIIIATARKSQAWTLISLLLDSFDNGQNCVDIDTIIAETGLNNANISAVTKRLKESGVLTILYKDMKKENGDFSEIRNGRWSKAYYKLSQSVLELYKRG</sequence>
<dbReference type="Proteomes" id="UP001212996">
    <property type="component" value="Unassembled WGS sequence"/>
</dbReference>
<gene>
    <name evidence="1" type="ORF">PH362_24785</name>
</gene>
<evidence type="ECO:0000313" key="1">
    <source>
        <dbReference type="EMBL" id="MDB6375014.1"/>
    </source>
</evidence>
<proteinExistence type="predicted"/>